<protein>
    <submittedName>
        <fullName evidence="1">Uncharacterized protein</fullName>
    </submittedName>
</protein>
<dbReference type="AlphaFoldDB" id="A0A8H7HLU1"/>
<name>A0A8H7HLU1_9AGAM</name>
<sequence>MLHFASSTTQWEVAWAPPTAPSSIPSIMQIASTVSVSLSQRIPPPEVIMGAPEATRMVTASTRSPMTPGYETGDQTYIHNHALYLGLVYSPSEIARAPSAATSNTPSFMETTLTALEPVPTALRFVTSTGRTEPMAQNN</sequence>
<accession>A0A8H7HLU1</accession>
<feature type="non-terminal residue" evidence="1">
    <location>
        <position position="1"/>
    </location>
</feature>
<dbReference type="Proteomes" id="UP000602905">
    <property type="component" value="Unassembled WGS sequence"/>
</dbReference>
<evidence type="ECO:0000313" key="1">
    <source>
        <dbReference type="EMBL" id="KAF8689408.1"/>
    </source>
</evidence>
<gene>
    <name evidence="1" type="ORF">RHS03_09122</name>
</gene>
<proteinExistence type="predicted"/>
<evidence type="ECO:0000313" key="2">
    <source>
        <dbReference type="Proteomes" id="UP000602905"/>
    </source>
</evidence>
<reference evidence="1" key="1">
    <citation type="submission" date="2020-09" db="EMBL/GenBank/DDBJ databases">
        <title>Comparative genome analyses of four rice-infecting Rhizoctonia solani isolates reveal extensive enrichment of homogalacturonan modification genes.</title>
        <authorList>
            <person name="Lee D.-Y."/>
            <person name="Jeon J."/>
            <person name="Kim K.-T."/>
            <person name="Cheong K."/>
            <person name="Song H."/>
            <person name="Choi G."/>
            <person name="Ko J."/>
            <person name="Opiyo S.O."/>
            <person name="Zuo S."/>
            <person name="Madhav S."/>
            <person name="Lee Y.-H."/>
            <person name="Wang G.-L."/>
        </authorList>
    </citation>
    <scope>NUCLEOTIDE SEQUENCE</scope>
    <source>
        <strain evidence="1">AG1-IA WGL</strain>
    </source>
</reference>
<dbReference type="EMBL" id="JACYCD010000681">
    <property type="protein sequence ID" value="KAF8689408.1"/>
    <property type="molecule type" value="Genomic_DNA"/>
</dbReference>
<comment type="caution">
    <text evidence="1">The sequence shown here is derived from an EMBL/GenBank/DDBJ whole genome shotgun (WGS) entry which is preliminary data.</text>
</comment>
<organism evidence="1 2">
    <name type="scientific">Rhizoctonia solani</name>
    <dbReference type="NCBI Taxonomy" id="456999"/>
    <lineage>
        <taxon>Eukaryota</taxon>
        <taxon>Fungi</taxon>
        <taxon>Dikarya</taxon>
        <taxon>Basidiomycota</taxon>
        <taxon>Agaricomycotina</taxon>
        <taxon>Agaricomycetes</taxon>
        <taxon>Cantharellales</taxon>
        <taxon>Ceratobasidiaceae</taxon>
        <taxon>Rhizoctonia</taxon>
    </lineage>
</organism>